<dbReference type="Gene3D" id="1.10.1660.10">
    <property type="match status" value="1"/>
</dbReference>
<dbReference type="PANTHER" id="PTHR30204">
    <property type="entry name" value="REDOX-CYCLING DRUG-SENSING TRANSCRIPTIONAL ACTIVATOR SOXR"/>
    <property type="match status" value="1"/>
</dbReference>
<comment type="caution">
    <text evidence="5">The sequence shown here is derived from an EMBL/GenBank/DDBJ whole genome shotgun (WGS) entry which is preliminary data.</text>
</comment>
<dbReference type="InterPro" id="IPR009061">
    <property type="entry name" value="DNA-bd_dom_put_sf"/>
</dbReference>
<feature type="domain" description="HTH merR-type" evidence="4">
    <location>
        <begin position="1"/>
        <end position="69"/>
    </location>
</feature>
<dbReference type="PANTHER" id="PTHR30204:SF94">
    <property type="entry name" value="HEAVY METAL-DEPENDENT TRANSCRIPTIONAL REGULATOR HI_0293-RELATED"/>
    <property type="match status" value="1"/>
</dbReference>
<evidence type="ECO:0000313" key="5">
    <source>
        <dbReference type="EMBL" id="KPM83053.1"/>
    </source>
</evidence>
<protein>
    <submittedName>
        <fullName evidence="6">MerR family transcriptional regulator</fullName>
    </submittedName>
</protein>
<keyword evidence="3" id="KW-0804">Transcription</keyword>
<dbReference type="SUPFAM" id="SSF46955">
    <property type="entry name" value="Putative DNA-binding domain"/>
    <property type="match status" value="1"/>
</dbReference>
<evidence type="ECO:0000313" key="7">
    <source>
        <dbReference type="Proteomes" id="UP000050378"/>
    </source>
</evidence>
<dbReference type="GO" id="GO:0003677">
    <property type="term" value="F:DNA binding"/>
    <property type="evidence" value="ECO:0007669"/>
    <property type="project" value="UniProtKB-KW"/>
</dbReference>
<proteinExistence type="predicted"/>
<keyword evidence="8" id="KW-1185">Reference proteome</keyword>
<evidence type="ECO:0000313" key="6">
    <source>
        <dbReference type="EMBL" id="MEJ6496644.1"/>
    </source>
</evidence>
<dbReference type="Proteomes" id="UP000050378">
    <property type="component" value="Unassembled WGS sequence"/>
</dbReference>
<reference evidence="6 8" key="2">
    <citation type="submission" date="2023-01" db="EMBL/GenBank/DDBJ databases">
        <title>Trichodesmium-associated heterotrophic epibiont bacteria.</title>
        <authorList>
            <person name="Cleveland C.S."/>
            <person name="Webb E.A."/>
        </authorList>
    </citation>
    <scope>NUCLEOTIDE SEQUENCE [LARGE SCALE GENOMIC DNA]</scope>
    <source>
        <strain evidence="6 8">USCH2</strain>
    </source>
</reference>
<dbReference type="InterPro" id="IPR000551">
    <property type="entry name" value="MerR-type_HTH_dom"/>
</dbReference>
<organism evidence="5 7">
    <name type="scientific">Pseudoalteromonas lipolytica</name>
    <dbReference type="NCBI Taxonomy" id="570156"/>
    <lineage>
        <taxon>Bacteria</taxon>
        <taxon>Pseudomonadati</taxon>
        <taxon>Pseudomonadota</taxon>
        <taxon>Gammaproteobacteria</taxon>
        <taxon>Alteromonadales</taxon>
        <taxon>Pseudoalteromonadaceae</taxon>
        <taxon>Pseudoalteromonas</taxon>
    </lineage>
</organism>
<keyword evidence="1" id="KW-0805">Transcription regulation</keyword>
<dbReference type="EMBL" id="JAQPZS010000009">
    <property type="protein sequence ID" value="MEJ6496644.1"/>
    <property type="molecule type" value="Genomic_DNA"/>
</dbReference>
<dbReference type="STRING" id="570156.AOG27_13335"/>
<dbReference type="EMBL" id="LJTC01000008">
    <property type="protein sequence ID" value="KPM83053.1"/>
    <property type="molecule type" value="Genomic_DNA"/>
</dbReference>
<accession>A0A0P7ED61</accession>
<evidence type="ECO:0000256" key="1">
    <source>
        <dbReference type="ARBA" id="ARBA00023015"/>
    </source>
</evidence>
<evidence type="ECO:0000313" key="8">
    <source>
        <dbReference type="Proteomes" id="UP001377972"/>
    </source>
</evidence>
<dbReference type="PROSITE" id="PS50937">
    <property type="entry name" value="HTH_MERR_2"/>
    <property type="match status" value="1"/>
</dbReference>
<dbReference type="OrthoDB" id="9802039at2"/>
<evidence type="ECO:0000256" key="3">
    <source>
        <dbReference type="ARBA" id="ARBA00023163"/>
    </source>
</evidence>
<dbReference type="InterPro" id="IPR047057">
    <property type="entry name" value="MerR_fam"/>
</dbReference>
<name>A0A0P7ED61_9GAMM</name>
<evidence type="ECO:0000259" key="4">
    <source>
        <dbReference type="PROSITE" id="PS50937"/>
    </source>
</evidence>
<evidence type="ECO:0000256" key="2">
    <source>
        <dbReference type="ARBA" id="ARBA00023125"/>
    </source>
</evidence>
<dbReference type="AlphaFoldDB" id="A0A0P7ED61"/>
<sequence length="120" mass="13735">MKTKQVTQLTGLTKDTIRFYEKEQLIPPPSRDVNGYRIYSEKTVEQLNMITMAKNLGFTLKEIKDLTQLLGKNNLTQQAMAAKLIEKSKEIDAKITELTNIKTLIDHALKGMCEYKDKLS</sequence>
<dbReference type="SMART" id="SM00422">
    <property type="entry name" value="HTH_MERR"/>
    <property type="match status" value="1"/>
</dbReference>
<dbReference type="GO" id="GO:0003700">
    <property type="term" value="F:DNA-binding transcription factor activity"/>
    <property type="evidence" value="ECO:0007669"/>
    <property type="project" value="InterPro"/>
</dbReference>
<gene>
    <name evidence="5" type="ORF">AOG27_13335</name>
    <name evidence="6" type="ORF">PQI24_11405</name>
</gene>
<keyword evidence="2" id="KW-0238">DNA-binding</keyword>
<reference evidence="5 7" key="1">
    <citation type="submission" date="2015-09" db="EMBL/GenBank/DDBJ databases">
        <title>Draft Genome Sequence of Pseudoalteromonas lipolytica UCD-48B.</title>
        <authorList>
            <person name="Krusor M."/>
            <person name="Coil D.A."/>
            <person name="Lang J.M."/>
            <person name="Eisen J.A."/>
            <person name="Alexiev A."/>
        </authorList>
    </citation>
    <scope>NUCLEOTIDE SEQUENCE [LARGE SCALE GENOMIC DNA]</scope>
    <source>
        <strain evidence="5 7">UCD-48B</strain>
    </source>
</reference>
<dbReference type="PATRIC" id="fig|570156.3.peg.3771"/>
<dbReference type="Proteomes" id="UP001377972">
    <property type="component" value="Unassembled WGS sequence"/>
</dbReference>
<dbReference type="Pfam" id="PF13411">
    <property type="entry name" value="MerR_1"/>
    <property type="match status" value="1"/>
</dbReference>
<dbReference type="RefSeq" id="WP_054553508.1">
    <property type="nucleotide sequence ID" value="NZ_JAQPZS010000009.1"/>
</dbReference>